<proteinExistence type="predicted"/>
<evidence type="ECO:0000313" key="2">
    <source>
        <dbReference type="EMBL" id="KAK2148860.1"/>
    </source>
</evidence>
<dbReference type="EMBL" id="JAODUP010000479">
    <property type="protein sequence ID" value="KAK2148860.1"/>
    <property type="molecule type" value="Genomic_DNA"/>
</dbReference>
<dbReference type="Proteomes" id="UP001208570">
    <property type="component" value="Unassembled WGS sequence"/>
</dbReference>
<dbReference type="AlphaFoldDB" id="A0AAD9JAF9"/>
<evidence type="ECO:0000313" key="3">
    <source>
        <dbReference type="Proteomes" id="UP001208570"/>
    </source>
</evidence>
<protein>
    <recommendedName>
        <fullName evidence="4">Peptidase A2 domain-containing protein</fullName>
    </recommendedName>
</protein>
<dbReference type="InterPro" id="IPR021109">
    <property type="entry name" value="Peptidase_aspartic_dom_sf"/>
</dbReference>
<dbReference type="SUPFAM" id="SSF50630">
    <property type="entry name" value="Acid proteases"/>
    <property type="match status" value="1"/>
</dbReference>
<evidence type="ECO:0008006" key="4">
    <source>
        <dbReference type="Google" id="ProtNLM"/>
    </source>
</evidence>
<evidence type="ECO:0000256" key="1">
    <source>
        <dbReference type="SAM" id="MobiDB-lite"/>
    </source>
</evidence>
<reference evidence="2" key="1">
    <citation type="journal article" date="2023" name="Mol. Biol. Evol.">
        <title>Third-Generation Sequencing Reveals the Adaptive Role of the Epigenome in Three Deep-Sea Polychaetes.</title>
        <authorList>
            <person name="Perez M."/>
            <person name="Aroh O."/>
            <person name="Sun Y."/>
            <person name="Lan Y."/>
            <person name="Juniper S.K."/>
            <person name="Young C.R."/>
            <person name="Angers B."/>
            <person name="Qian P.Y."/>
        </authorList>
    </citation>
    <scope>NUCLEOTIDE SEQUENCE</scope>
    <source>
        <strain evidence="2">P08H-3</strain>
    </source>
</reference>
<organism evidence="2 3">
    <name type="scientific">Paralvinella palmiformis</name>
    <dbReference type="NCBI Taxonomy" id="53620"/>
    <lineage>
        <taxon>Eukaryota</taxon>
        <taxon>Metazoa</taxon>
        <taxon>Spiralia</taxon>
        <taxon>Lophotrochozoa</taxon>
        <taxon>Annelida</taxon>
        <taxon>Polychaeta</taxon>
        <taxon>Sedentaria</taxon>
        <taxon>Canalipalpata</taxon>
        <taxon>Terebellida</taxon>
        <taxon>Terebelliformia</taxon>
        <taxon>Alvinellidae</taxon>
        <taxon>Paralvinella</taxon>
    </lineage>
</organism>
<accession>A0AAD9JAF9</accession>
<comment type="caution">
    <text evidence="2">The sequence shown here is derived from an EMBL/GenBank/DDBJ whole genome shotgun (WGS) entry which is preliminary data.</text>
</comment>
<gene>
    <name evidence="2" type="ORF">LSH36_479g01018</name>
</gene>
<name>A0AAD9JAF9_9ANNE</name>
<keyword evidence="3" id="KW-1185">Reference proteome</keyword>
<sequence length="403" mass="45299">MVPLARNVLVKITTRLCVVQPELATSEEDDFPVHSIRMSKDSAWYVNVQVCESVIKFKVDTGAETNTVPMNVWKRIAGKPTLMWSNVVLSVFGGGTVHHYGIARVLLQAGYQQIISELFVTSGRATPILGLKACLILGIVQAGSTEYVVSILRDNDGKLTESASEKALRLKKGIAKYNMQLLDQMITFGEEHQINVQPYGKSGKTSAHRRTRASTLESMREKGSAGQQGRKLLEEMYDEAGGIVSLQRCSLVPRNESRVYIMKHRKTMGGSGSEKDELFHLIEKTEHYNAGGPWHLKKEYNHLKVDEKRFPREDRKIHIKRLKAQPFITTKTPTAEHVLSEESVDPYKQLSMSFVETGLPESLYKGSYDRAVEIRQNPQLTVKSPGSTENRFMMVSSEQNNDV</sequence>
<feature type="region of interest" description="Disordered" evidence="1">
    <location>
        <begin position="197"/>
        <end position="228"/>
    </location>
</feature>